<proteinExistence type="predicted"/>
<dbReference type="Gene3D" id="3.40.50.300">
    <property type="entry name" value="P-loop containing nucleotide triphosphate hydrolases"/>
    <property type="match status" value="1"/>
</dbReference>
<gene>
    <name evidence="2" type="ORF">JXQ802_LOCUS53933</name>
    <name evidence="1" type="ORF">PYM288_LOCUS37515</name>
</gene>
<dbReference type="Proteomes" id="UP000663854">
    <property type="component" value="Unassembled WGS sequence"/>
</dbReference>
<comment type="caution">
    <text evidence="2">The sequence shown here is derived from an EMBL/GenBank/DDBJ whole genome shotgun (WGS) entry which is preliminary data.</text>
</comment>
<protein>
    <submittedName>
        <fullName evidence="2">Uncharacterized protein</fullName>
    </submittedName>
</protein>
<dbReference type="Proteomes" id="UP000663870">
    <property type="component" value="Unassembled WGS sequence"/>
</dbReference>
<organism evidence="2 3">
    <name type="scientific">Rotaria sordida</name>
    <dbReference type="NCBI Taxonomy" id="392033"/>
    <lineage>
        <taxon>Eukaryota</taxon>
        <taxon>Metazoa</taxon>
        <taxon>Spiralia</taxon>
        <taxon>Gnathifera</taxon>
        <taxon>Rotifera</taxon>
        <taxon>Eurotatoria</taxon>
        <taxon>Bdelloidea</taxon>
        <taxon>Philodinida</taxon>
        <taxon>Philodinidae</taxon>
        <taxon>Rotaria</taxon>
    </lineage>
</organism>
<dbReference type="InterPro" id="IPR027417">
    <property type="entry name" value="P-loop_NTPase"/>
</dbReference>
<dbReference type="AlphaFoldDB" id="A0A816EGL1"/>
<accession>A0A816EGL1</accession>
<sequence length="43" mass="5270">NSFMSNNKLLTLANGERIRLQEYYSLLFEVDDYWIDRLNEKEQ</sequence>
<evidence type="ECO:0000313" key="3">
    <source>
        <dbReference type="Proteomes" id="UP000663870"/>
    </source>
</evidence>
<keyword evidence="3" id="KW-1185">Reference proteome</keyword>
<feature type="non-terminal residue" evidence="2">
    <location>
        <position position="1"/>
    </location>
</feature>
<dbReference type="EMBL" id="CAJNOL010009889">
    <property type="protein sequence ID" value="CAF1646273.1"/>
    <property type="molecule type" value="Genomic_DNA"/>
</dbReference>
<name>A0A816EGL1_9BILA</name>
<dbReference type="EMBL" id="CAJNOH010008205">
    <property type="protein sequence ID" value="CAF1475223.1"/>
    <property type="molecule type" value="Genomic_DNA"/>
</dbReference>
<evidence type="ECO:0000313" key="1">
    <source>
        <dbReference type="EMBL" id="CAF1475223.1"/>
    </source>
</evidence>
<reference evidence="2" key="1">
    <citation type="submission" date="2021-02" db="EMBL/GenBank/DDBJ databases">
        <authorList>
            <person name="Nowell W R."/>
        </authorList>
    </citation>
    <scope>NUCLEOTIDE SEQUENCE</scope>
</reference>
<evidence type="ECO:0000313" key="2">
    <source>
        <dbReference type="EMBL" id="CAF1646273.1"/>
    </source>
</evidence>